<sequence>MIPLSIKHGELRRGESHARLLKLPAQIPGLNPLEFLGDDVKGKRYNSCRRSPQRFVHTWSVIYRIAEMPFRCVGTCEEEVQATGFNPGRVTPDFHIWESCRAMPSAVFLGDLPLPPPFYSGAAPYSRHSPPSALKTSLLKAAQISSFIRQLSRGGVGVVLLDSPNQSRKLDTFREDLLCSTKVREFVNIHPTIAWSERARYYRNLLGGWGVGLVGLRADEGEASYTVRLPPRRTAFDSRWGRSRIFACENHVGRCHWSAGFPKFLLHAHLVSPSSTLKTSMLRAALKCSLTGSCGYTRKTVYLITGSNSQPSGRNTAVSSCDFPCRVVACSRLIPGPASKNYFARVALRLEQPREEEEEGGWVYAVHISRRRVTKLEMAPRRRVEDFYPCPALTSPTNIASSPLLALYLNLPLPHASCFAELSTSTPHCD</sequence>
<reference evidence="1 2" key="1">
    <citation type="submission" date="2023-02" db="EMBL/GenBank/DDBJ databases">
        <title>LHISI_Scaffold_Assembly.</title>
        <authorList>
            <person name="Stuart O.P."/>
            <person name="Cleave R."/>
            <person name="Magrath M.J.L."/>
            <person name="Mikheyev A.S."/>
        </authorList>
    </citation>
    <scope>NUCLEOTIDE SEQUENCE [LARGE SCALE GENOMIC DNA]</scope>
    <source>
        <strain evidence="1">Daus_M_001</strain>
        <tissue evidence="1">Leg muscle</tissue>
    </source>
</reference>
<comment type="caution">
    <text evidence="1">The sequence shown here is derived from an EMBL/GenBank/DDBJ whole genome shotgun (WGS) entry which is preliminary data.</text>
</comment>
<name>A0ABQ9GBJ0_9NEOP</name>
<dbReference type="Proteomes" id="UP001159363">
    <property type="component" value="Chromosome 12"/>
</dbReference>
<dbReference type="EMBL" id="JARBHB010000013">
    <property type="protein sequence ID" value="KAJ8869766.1"/>
    <property type="molecule type" value="Genomic_DNA"/>
</dbReference>
<evidence type="ECO:0000313" key="1">
    <source>
        <dbReference type="EMBL" id="KAJ8869766.1"/>
    </source>
</evidence>
<organism evidence="1 2">
    <name type="scientific">Dryococelus australis</name>
    <dbReference type="NCBI Taxonomy" id="614101"/>
    <lineage>
        <taxon>Eukaryota</taxon>
        <taxon>Metazoa</taxon>
        <taxon>Ecdysozoa</taxon>
        <taxon>Arthropoda</taxon>
        <taxon>Hexapoda</taxon>
        <taxon>Insecta</taxon>
        <taxon>Pterygota</taxon>
        <taxon>Neoptera</taxon>
        <taxon>Polyneoptera</taxon>
        <taxon>Phasmatodea</taxon>
        <taxon>Verophasmatodea</taxon>
        <taxon>Anareolatae</taxon>
        <taxon>Phasmatidae</taxon>
        <taxon>Eurycanthinae</taxon>
        <taxon>Dryococelus</taxon>
    </lineage>
</organism>
<keyword evidence="2" id="KW-1185">Reference proteome</keyword>
<protein>
    <submittedName>
        <fullName evidence="1">Uncharacterized protein</fullName>
    </submittedName>
</protein>
<evidence type="ECO:0000313" key="2">
    <source>
        <dbReference type="Proteomes" id="UP001159363"/>
    </source>
</evidence>
<gene>
    <name evidence="1" type="ORF">PR048_028774</name>
</gene>
<accession>A0ABQ9GBJ0</accession>
<proteinExistence type="predicted"/>